<gene>
    <name evidence="23" type="ORF">SAMN05421828_10338</name>
</gene>
<comment type="caution">
    <text evidence="23">The sequence shown here is derived from an EMBL/GenBank/DDBJ whole genome shotgun (WGS) entry which is preliminary data.</text>
</comment>
<dbReference type="PRINTS" id="PR01736">
    <property type="entry name" value="PHPHTRNFRASE"/>
</dbReference>
<accession>A0A8G2CIF4</accession>
<dbReference type="Gene3D" id="3.20.20.60">
    <property type="entry name" value="Phosphoenolpyruvate-binding domains"/>
    <property type="match status" value="1"/>
</dbReference>
<dbReference type="InterPro" id="IPR008731">
    <property type="entry name" value="PTS_EIN"/>
</dbReference>
<feature type="active site" description="Proton donor" evidence="17">
    <location>
        <position position="527"/>
    </location>
</feature>
<dbReference type="Gene3D" id="3.50.30.10">
    <property type="entry name" value="Phosphohistidine domain"/>
    <property type="match status" value="1"/>
</dbReference>
<comment type="cofactor">
    <cofactor evidence="2 16 19">
        <name>Mg(2+)</name>
        <dbReference type="ChEBI" id="CHEBI:18420"/>
    </cofactor>
</comment>
<dbReference type="GO" id="GO:0005737">
    <property type="term" value="C:cytoplasm"/>
    <property type="evidence" value="ECO:0007669"/>
    <property type="project" value="UniProtKB-SubCell"/>
</dbReference>
<feature type="binding site" evidence="18">
    <location>
        <position position="315"/>
    </location>
    <ligand>
        <name>phosphoenolpyruvate</name>
        <dbReference type="ChEBI" id="CHEBI:58702"/>
    </ligand>
</feature>
<dbReference type="SUPFAM" id="SSF51621">
    <property type="entry name" value="Phosphoenolpyruvate/pyruvate domain"/>
    <property type="match status" value="1"/>
</dbReference>
<evidence type="ECO:0000256" key="19">
    <source>
        <dbReference type="PIRSR" id="PIRSR000732-3"/>
    </source>
</evidence>
<dbReference type="InterPro" id="IPR006318">
    <property type="entry name" value="PTS_EI-like"/>
</dbReference>
<feature type="binding site" evidence="18">
    <location>
        <position position="490"/>
    </location>
    <ligand>
        <name>phosphoenolpyruvate</name>
        <dbReference type="ChEBI" id="CHEBI:58702"/>
    </ligand>
</feature>
<evidence type="ECO:0000256" key="5">
    <source>
        <dbReference type="ARBA" id="ARBA00012232"/>
    </source>
</evidence>
<feature type="domain" description="Phosphotransferase system enzyme I N-terminal" evidence="22">
    <location>
        <begin position="16"/>
        <end position="130"/>
    </location>
</feature>
<dbReference type="InterPro" id="IPR015813">
    <property type="entry name" value="Pyrv/PenolPyrv_kinase-like_dom"/>
</dbReference>
<keyword evidence="14 16" id="KW-0460">Magnesium</keyword>
<keyword evidence="24" id="KW-1185">Reference proteome</keyword>
<dbReference type="NCBIfam" id="TIGR01417">
    <property type="entry name" value="PTS_I_fam"/>
    <property type="match status" value="1"/>
</dbReference>
<evidence type="ECO:0000259" key="22">
    <source>
        <dbReference type="Pfam" id="PF05524"/>
    </source>
</evidence>
<keyword evidence="10 16" id="KW-0808">Transferase</keyword>
<evidence type="ECO:0000256" key="13">
    <source>
        <dbReference type="ARBA" id="ARBA00022777"/>
    </source>
</evidence>
<protein>
    <recommendedName>
        <fullName evidence="6 16">Phosphoenolpyruvate-protein phosphotransferase</fullName>
        <ecNumber evidence="5 16">2.7.3.9</ecNumber>
    </recommendedName>
    <alternativeName>
        <fullName evidence="15 16">Phosphotransferase system, enzyme I</fullName>
    </alternativeName>
</protein>
<keyword evidence="12 16" id="KW-0479">Metal-binding</keyword>
<feature type="domain" description="PEP-utilising enzyme mobile" evidence="20">
    <location>
        <begin position="171"/>
        <end position="244"/>
    </location>
</feature>
<evidence type="ECO:0000256" key="10">
    <source>
        <dbReference type="ARBA" id="ARBA00022679"/>
    </source>
</evidence>
<evidence type="ECO:0000256" key="9">
    <source>
        <dbReference type="ARBA" id="ARBA00022597"/>
    </source>
</evidence>
<feature type="binding site" evidence="18">
    <location>
        <position position="351"/>
    </location>
    <ligand>
        <name>phosphoenolpyruvate</name>
        <dbReference type="ChEBI" id="CHEBI:58702"/>
    </ligand>
</feature>
<evidence type="ECO:0000313" key="23">
    <source>
        <dbReference type="EMBL" id="SIQ27244.1"/>
    </source>
</evidence>
<dbReference type="GO" id="GO:0008965">
    <property type="term" value="F:phosphoenolpyruvate-protein phosphotransferase activity"/>
    <property type="evidence" value="ECO:0007669"/>
    <property type="project" value="UniProtKB-EC"/>
</dbReference>
<keyword evidence="8 16" id="KW-0963">Cytoplasm</keyword>
<evidence type="ECO:0000256" key="11">
    <source>
        <dbReference type="ARBA" id="ARBA00022683"/>
    </source>
</evidence>
<feature type="active site" description="Tele-phosphohistidine intermediate" evidence="17">
    <location>
        <position position="208"/>
    </location>
</feature>
<dbReference type="Pfam" id="PF02896">
    <property type="entry name" value="PEP-utilizers_C"/>
    <property type="match status" value="1"/>
</dbReference>
<dbReference type="InterPro" id="IPR040442">
    <property type="entry name" value="Pyrv_kinase-like_dom_sf"/>
</dbReference>
<evidence type="ECO:0000256" key="16">
    <source>
        <dbReference type="PIRNR" id="PIRNR000732"/>
    </source>
</evidence>
<dbReference type="PANTHER" id="PTHR46244:SF6">
    <property type="entry name" value="PHOSPHOENOLPYRUVATE-PROTEIN PHOSPHOTRANSFERASE"/>
    <property type="match status" value="1"/>
</dbReference>
<comment type="catalytic activity">
    <reaction evidence="1 16">
        <text>L-histidyl-[protein] + phosphoenolpyruvate = N(pros)-phospho-L-histidyl-[protein] + pyruvate</text>
        <dbReference type="Rhea" id="RHEA:23880"/>
        <dbReference type="Rhea" id="RHEA-COMP:9745"/>
        <dbReference type="Rhea" id="RHEA-COMP:9746"/>
        <dbReference type="ChEBI" id="CHEBI:15361"/>
        <dbReference type="ChEBI" id="CHEBI:29979"/>
        <dbReference type="ChEBI" id="CHEBI:58702"/>
        <dbReference type="ChEBI" id="CHEBI:64837"/>
        <dbReference type="EC" id="2.7.3.9"/>
    </reaction>
</comment>
<dbReference type="EMBL" id="FTNE01000003">
    <property type="protein sequence ID" value="SIQ27244.1"/>
    <property type="molecule type" value="Genomic_DNA"/>
</dbReference>
<dbReference type="RefSeq" id="WP_029311564.1">
    <property type="nucleotide sequence ID" value="NZ_FTNE01000003.1"/>
</dbReference>
<evidence type="ECO:0000256" key="7">
    <source>
        <dbReference type="ARBA" id="ARBA00022448"/>
    </source>
</evidence>
<feature type="binding site" evidence="19">
    <location>
        <position position="480"/>
    </location>
    <ligand>
        <name>Mg(2+)</name>
        <dbReference type="ChEBI" id="CHEBI:18420"/>
    </ligand>
</feature>
<evidence type="ECO:0000256" key="8">
    <source>
        <dbReference type="ARBA" id="ARBA00022490"/>
    </source>
</evidence>
<keyword evidence="7 16" id="KW-0813">Transport</keyword>
<dbReference type="GO" id="GO:0016301">
    <property type="term" value="F:kinase activity"/>
    <property type="evidence" value="ECO:0007669"/>
    <property type="project" value="UniProtKB-KW"/>
</dbReference>
<dbReference type="InterPro" id="IPR036637">
    <property type="entry name" value="Phosphohistidine_dom_sf"/>
</dbReference>
<sequence>MKPAGPRGRRQTRLAGTPIVPGIGIGAVTFADEPALAITRQKIAATDIAAELHQFEAAAAQSRKQLNRLNERLAGLPDAAQAEIAPLLDAHIHMLGNSRLMRAIRTAIGERLVSAATAVIDITEDQAQAVRNGPRHGDDGAAARQADEIRDIGRRLLRNLTRLPFRSFADLPQGSVLVVERLRPADAALINPAQFAGIATEEGSAEDHTAVMLRAIGVPAVLGIAGLLAAVRQDATVVLDGEAGTLIVNPSPASLDEAARLRAVFARGQRSLGRLRRLASETLDHVPIELQANLELPFELPMVAQSGATGIGLMRSEFLFMNQDILPDEDRQFATYREAVLAMDGDPVTIRLLDWGGDKQSDGPGAELIPNTHETNPALGLRGVRLLLQHKTLLETQLAALLRAAAFGPVRIMIPMVSCLTELIAVRQAMRLVWRRLEVAQIRLPAEPPPLGVMIETPAAALNAATLARESAFFAIGTNDLTMYTLAVDRAVAGTVALYDPLDPAVLKLIGMTIAAARQAGIPVSLCGELASRTGAVPLLIGLGLRQFSMHGGAVLRIKRAVRATDSRSCADLAAAALAATGAAAVHALIDGAAA</sequence>
<dbReference type="InterPro" id="IPR024692">
    <property type="entry name" value="PTS_EI"/>
</dbReference>
<keyword evidence="13 16" id="KW-0418">Kinase</keyword>
<keyword evidence="9 16" id="KW-0762">Sugar transport</keyword>
<evidence type="ECO:0000259" key="20">
    <source>
        <dbReference type="Pfam" id="PF00391"/>
    </source>
</evidence>
<dbReference type="InterPro" id="IPR036618">
    <property type="entry name" value="PtsI_HPr-bd_sf"/>
</dbReference>
<evidence type="ECO:0000259" key="21">
    <source>
        <dbReference type="Pfam" id="PF02896"/>
    </source>
</evidence>
<dbReference type="GO" id="GO:0046872">
    <property type="term" value="F:metal ion binding"/>
    <property type="evidence" value="ECO:0007669"/>
    <property type="project" value="UniProtKB-KW"/>
</dbReference>
<evidence type="ECO:0000256" key="6">
    <source>
        <dbReference type="ARBA" id="ARBA00016544"/>
    </source>
</evidence>
<comment type="subcellular location">
    <subcellularLocation>
        <location evidence="3 16">Cytoplasm</location>
    </subcellularLocation>
</comment>
<feature type="domain" description="PEP-utilising enzyme C-terminal" evidence="21">
    <location>
        <begin position="272"/>
        <end position="565"/>
    </location>
</feature>
<evidence type="ECO:0000256" key="12">
    <source>
        <dbReference type="ARBA" id="ARBA00022723"/>
    </source>
</evidence>
<dbReference type="Pfam" id="PF05524">
    <property type="entry name" value="PEP-utilisers_N"/>
    <property type="match status" value="1"/>
</dbReference>
<dbReference type="AlphaFoldDB" id="A0A8G2CIF4"/>
<keyword evidence="23" id="KW-0670">Pyruvate</keyword>
<evidence type="ECO:0000256" key="14">
    <source>
        <dbReference type="ARBA" id="ARBA00022842"/>
    </source>
</evidence>
<dbReference type="SUPFAM" id="SSF47831">
    <property type="entry name" value="Enzyme I of the PEP:sugar phosphotransferase system HPr-binding (sub)domain"/>
    <property type="match status" value="1"/>
</dbReference>
<dbReference type="InterPro" id="IPR050499">
    <property type="entry name" value="PEP-utilizing_PTS_enzyme"/>
</dbReference>
<evidence type="ECO:0000256" key="2">
    <source>
        <dbReference type="ARBA" id="ARBA00001946"/>
    </source>
</evidence>
<dbReference type="InterPro" id="IPR000121">
    <property type="entry name" value="PEP_util_C"/>
</dbReference>
<keyword evidence="11 16" id="KW-0598">Phosphotransferase system</keyword>
<evidence type="ECO:0000256" key="1">
    <source>
        <dbReference type="ARBA" id="ARBA00000683"/>
    </source>
</evidence>
<evidence type="ECO:0000256" key="15">
    <source>
        <dbReference type="ARBA" id="ARBA00033235"/>
    </source>
</evidence>
<evidence type="ECO:0000256" key="4">
    <source>
        <dbReference type="ARBA" id="ARBA00007837"/>
    </source>
</evidence>
<reference evidence="23 24" key="1">
    <citation type="submission" date="2017-01" db="EMBL/GenBank/DDBJ databases">
        <authorList>
            <person name="Varghese N."/>
            <person name="Submissions S."/>
        </authorList>
    </citation>
    <scope>NUCLEOTIDE SEQUENCE [LARGE SCALE GENOMIC DNA]</scope>
    <source>
        <strain evidence="23 24">ATCC 35905</strain>
    </source>
</reference>
<dbReference type="SUPFAM" id="SSF52009">
    <property type="entry name" value="Phosphohistidine domain"/>
    <property type="match status" value="1"/>
</dbReference>
<dbReference type="Proteomes" id="UP000186308">
    <property type="component" value="Unassembled WGS sequence"/>
</dbReference>
<comment type="similarity">
    <text evidence="4 16">Belongs to the PEP-utilizing enzyme family.</text>
</comment>
<dbReference type="EC" id="2.7.3.9" evidence="5 16"/>
<evidence type="ECO:0000256" key="18">
    <source>
        <dbReference type="PIRSR" id="PIRSR000732-2"/>
    </source>
</evidence>
<comment type="function">
    <text evidence="16">General (non sugar-specific) component of the phosphoenolpyruvate-dependent sugar phosphotransferase system (sugar PTS). This major carbohydrate active-transport system catalyzes the phosphorylation of incoming sugar substrates concomitantly with their translocation across the cell membrane. Enzyme I transfers the phosphoryl group from phosphoenolpyruvate (PEP) to the phosphoryl carrier protein (HPr).</text>
</comment>
<dbReference type="PIRSF" id="PIRSF000732">
    <property type="entry name" value="PTS_enzyme_I"/>
    <property type="match status" value="1"/>
</dbReference>
<feature type="binding site" evidence="18">
    <location>
        <begin position="479"/>
        <end position="480"/>
    </location>
    <ligand>
        <name>phosphoenolpyruvate</name>
        <dbReference type="ChEBI" id="CHEBI:58702"/>
    </ligand>
</feature>
<evidence type="ECO:0000256" key="17">
    <source>
        <dbReference type="PIRSR" id="PIRSR000732-1"/>
    </source>
</evidence>
<feature type="binding site" evidence="19">
    <location>
        <position position="456"/>
    </location>
    <ligand>
        <name>Mg(2+)</name>
        <dbReference type="ChEBI" id="CHEBI:18420"/>
    </ligand>
</feature>
<dbReference type="PANTHER" id="PTHR46244">
    <property type="entry name" value="PHOSPHOENOLPYRUVATE-PROTEIN PHOSPHOTRANSFERASE"/>
    <property type="match status" value="1"/>
</dbReference>
<organism evidence="23 24">
    <name type="scientific">Acidiphilium rubrum</name>
    <dbReference type="NCBI Taxonomy" id="526"/>
    <lineage>
        <taxon>Bacteria</taxon>
        <taxon>Pseudomonadati</taxon>
        <taxon>Pseudomonadota</taxon>
        <taxon>Alphaproteobacteria</taxon>
        <taxon>Acetobacterales</taxon>
        <taxon>Acidocellaceae</taxon>
        <taxon>Acidiphilium</taxon>
    </lineage>
</organism>
<dbReference type="OrthoDB" id="9765468at2"/>
<proteinExistence type="inferred from homology"/>
<dbReference type="Pfam" id="PF00391">
    <property type="entry name" value="PEP-utilizers"/>
    <property type="match status" value="1"/>
</dbReference>
<dbReference type="InterPro" id="IPR008279">
    <property type="entry name" value="PEP-util_enz_mobile_dom"/>
</dbReference>
<dbReference type="Gene3D" id="1.10.274.10">
    <property type="entry name" value="PtsI, HPr-binding domain"/>
    <property type="match status" value="1"/>
</dbReference>
<evidence type="ECO:0000313" key="24">
    <source>
        <dbReference type="Proteomes" id="UP000186308"/>
    </source>
</evidence>
<name>A0A8G2CIF4_ACIRU</name>
<dbReference type="GO" id="GO:0009401">
    <property type="term" value="P:phosphoenolpyruvate-dependent sugar phosphotransferase system"/>
    <property type="evidence" value="ECO:0007669"/>
    <property type="project" value="UniProtKB-KW"/>
</dbReference>
<evidence type="ECO:0000256" key="3">
    <source>
        <dbReference type="ARBA" id="ARBA00004496"/>
    </source>
</evidence>